<dbReference type="EMBL" id="CP136051">
    <property type="protein sequence ID" value="WOK09053.1"/>
    <property type="molecule type" value="Genomic_DNA"/>
</dbReference>
<dbReference type="RefSeq" id="WP_317491677.1">
    <property type="nucleotide sequence ID" value="NZ_CP136051.1"/>
</dbReference>
<dbReference type="Pfam" id="PF09982">
    <property type="entry name" value="LpxR"/>
    <property type="match status" value="1"/>
</dbReference>
<evidence type="ECO:0000313" key="1">
    <source>
        <dbReference type="EMBL" id="WOK09053.1"/>
    </source>
</evidence>
<dbReference type="InterPro" id="IPR037107">
    <property type="entry name" value="Put_OMP_sf"/>
</dbReference>
<organism evidence="1 2">
    <name type="scientific">Imperialibacter roseus</name>
    <dbReference type="NCBI Taxonomy" id="1324217"/>
    <lineage>
        <taxon>Bacteria</taxon>
        <taxon>Pseudomonadati</taxon>
        <taxon>Bacteroidota</taxon>
        <taxon>Cytophagia</taxon>
        <taxon>Cytophagales</taxon>
        <taxon>Flammeovirgaceae</taxon>
        <taxon>Imperialibacter</taxon>
    </lineage>
</organism>
<dbReference type="Proteomes" id="UP001302349">
    <property type="component" value="Chromosome"/>
</dbReference>
<dbReference type="Gene3D" id="2.40.128.140">
    <property type="entry name" value="Outer membrane protein"/>
    <property type="match status" value="1"/>
</dbReference>
<dbReference type="InterPro" id="IPR018707">
    <property type="entry name" value="LpxR"/>
</dbReference>
<sequence>MARKINFLLCLVFGFQGWAWGGHVVTGSGSDSTFVRQVQLTVDNDAYFFTSYDRYYSSGIFGSYSSLRSRLPFSHPKEGSKYSSDIVFSHYIYTPKNILWDKLEQLDRPYAGMATLGVQLNYLRPSSAFTMKADVGWLGPAIKTAELMRWWHGSLGIRLPRGWDYQINNTPVLTLTPSYLKQWAFSEKFDLVSSTSMSAGTVINQVSQEVVVRYGLPGSLNQSHLTNSLLNTAKGSGKLIEWYLVACWQGSYVLYNATIDGNFIGPESMYHESSEKAVLRQTYGAVLAYKKADFELSFKTTSREVKGAENHRYMRAKISYRF</sequence>
<gene>
    <name evidence="1" type="ORF">RT717_10440</name>
</gene>
<proteinExistence type="predicted"/>
<keyword evidence="2" id="KW-1185">Reference proteome</keyword>
<reference evidence="1 2" key="1">
    <citation type="journal article" date="2023" name="Microbiol. Resour. Announc.">
        <title>Complete Genome Sequence of Imperialibacter roseus strain P4T.</title>
        <authorList>
            <person name="Tizabi D.R."/>
            <person name="Bachvaroff T."/>
            <person name="Hill R.T."/>
        </authorList>
    </citation>
    <scope>NUCLEOTIDE SEQUENCE [LARGE SCALE GENOMIC DNA]</scope>
    <source>
        <strain evidence="1 2">P4T</strain>
    </source>
</reference>
<accession>A0ABZ0IXE8</accession>
<evidence type="ECO:0000313" key="2">
    <source>
        <dbReference type="Proteomes" id="UP001302349"/>
    </source>
</evidence>
<name>A0ABZ0IXE8_9BACT</name>
<protein>
    <submittedName>
        <fullName evidence="1">Lipid A deacylase LpxR family protein</fullName>
    </submittedName>
</protein>